<evidence type="ECO:0000313" key="3">
    <source>
        <dbReference type="Proteomes" id="UP000070371"/>
    </source>
</evidence>
<dbReference type="AlphaFoldDB" id="A0A126UY19"/>
<keyword evidence="3" id="KW-1185">Reference proteome</keyword>
<dbReference type="OrthoDB" id="7854842at2"/>
<keyword evidence="1" id="KW-0812">Transmembrane</keyword>
<feature type="transmembrane region" description="Helical" evidence="1">
    <location>
        <begin position="6"/>
        <end position="25"/>
    </location>
</feature>
<keyword evidence="1" id="KW-1133">Transmembrane helix</keyword>
<proteinExistence type="predicted"/>
<keyword evidence="1" id="KW-0472">Membrane</keyword>
<accession>A0A126UY19</accession>
<gene>
    <name evidence="2" type="ORF">RC74_04275</name>
</gene>
<protein>
    <submittedName>
        <fullName evidence="2">Uncharacterized protein</fullName>
    </submittedName>
</protein>
<evidence type="ECO:0000256" key="1">
    <source>
        <dbReference type="SAM" id="Phobius"/>
    </source>
</evidence>
<reference evidence="2 3" key="1">
    <citation type="submission" date="2016-02" db="EMBL/GenBank/DDBJ databases">
        <title>Complete genome sequence of Halocynthiibacter arcticus PAMC 20958t from arctic marine sediment.</title>
        <authorList>
            <person name="Lee Y.M."/>
            <person name="Baek K."/>
            <person name="Lee H.K."/>
            <person name="Shin S.C."/>
        </authorList>
    </citation>
    <scope>NUCLEOTIDE SEQUENCE [LARGE SCALE GENOMIC DNA]</scope>
    <source>
        <strain evidence="2">PAMC 20958</strain>
    </source>
</reference>
<dbReference type="KEGG" id="hat:RC74_04275"/>
<dbReference type="EMBL" id="CP014327">
    <property type="protein sequence ID" value="AML50595.1"/>
    <property type="molecule type" value="Genomic_DNA"/>
</dbReference>
<name>A0A126UY19_9RHOB</name>
<evidence type="ECO:0000313" key="2">
    <source>
        <dbReference type="EMBL" id="AML50595.1"/>
    </source>
</evidence>
<organism evidence="2 3">
    <name type="scientific">Falsihalocynthiibacter arcticus</name>
    <dbReference type="NCBI Taxonomy" id="1579316"/>
    <lineage>
        <taxon>Bacteria</taxon>
        <taxon>Pseudomonadati</taxon>
        <taxon>Pseudomonadota</taxon>
        <taxon>Alphaproteobacteria</taxon>
        <taxon>Rhodobacterales</taxon>
        <taxon>Roseobacteraceae</taxon>
        <taxon>Falsihalocynthiibacter</taxon>
    </lineage>
</organism>
<dbReference type="Proteomes" id="UP000070371">
    <property type="component" value="Chromosome"/>
</dbReference>
<dbReference type="RefSeq" id="WP_038999797.1">
    <property type="nucleotide sequence ID" value="NZ_CP014327.1"/>
</dbReference>
<sequence>MFSTFTAIGGMFMAAIGFLLGRFYAESERILAEKRKAYLDFLSELPPLNDMYLDTTEEEFLAALKPATKRLPSLIFYADKSVLLAWGVLQQRYLEAHNELTPESPALAPAYQALATAQNDLVLEMKRDAFQFSIFNYSGKSRVPDQLEIASK</sequence>